<sequence length="1107" mass="124772">MKSLDNGRIDRSDSLWYKDAIIYQLHVKAYFDADNDGIGDFAGLTQKLDYIQDLGVTTLWLLPFYPSPLRDDGYDIADYKAVNPSYGNLQDFKRFLRECHDRGLRVITELVINHTSDQHPWFQRARQAKPGSNHRNFYVWSDTDQKYQGTRIIFCDTEKSNWTWDPEAQAYFWHRFYSHQPDLNFDNPKVLQEVLNVMRFWLDMGVDGLRLDAVPYLKEREGTNNENLPETHEVLKQIRAEIDKGYSDRMLLAEANQWPEDVLPYFGDPDKGGDECHMAFHFPLMPRIYMAVAMEDRHPIADIMRQTPDIPDLCQWAVFLRNHDELTLEMVTDKERDYLWDFYAADRRMRINLGIRRRLAPLLQSDRRKIELLNSLLMSMPGTPVLYYGDEIGMGDNIYLGDRDGVRTPMQWSPDRNGGFSRADPARLFLPAIQDPIYGFQAVNVEAQQRNPSSFLNWIKRLIAVRQQHKAFGRGSFRLLYPGNRKVLAYLRCHSTEEGEEIVLCVANLSRSAQAVELDLKQFRGRVPVELLGRTVFPPVGDLPYLLTIPAYGFYWFALAAEAQLPSWHETVPEPIPDLLTVVVRDGWHSLISGQAREELARDILQAFLPQQRWFAAKDRGIERAQVPMFARLPGPGDGFMLAWADVDLAGGGRQSYLLPLAMSWEENAGNFGWPLLPYTLAKARRGPRTGAIFDALQTDAFTRSLIDALREGRELPASSGTLRFTPTARMAELTLGEDAEIRRLGVEQSNSSVLVDSQAVLKVFRRLTPGSHPELEMGRFLTEVAQYPNTPPLLGAVEHVAEDGTPTALVVVQGFVRNQGDGWSSTVDSLVRDLDDIRLGVVHGGEETAGSEPFGIHLAMTATLGQRTAELHCALAQRTGDPAFDPEPITAADLKGWADAARRQADAAFAALPGALDRLAPAVREQAEGLLARRAEVMDRLAELADTPPQGLKTRIHGDYHLGQVLRAQNDWYIIDFEGEPAKTLEERRAKHSPLRDVAGMLRSFNYAAWAALFRIDEAAALEGTGAALEAAQDWERRSTQAFLDAYRAAIGGCPSWPADESASRRLLALFLMEKALYEIAYEAAHRPSWIGIPVKGVLGLLDGTA</sequence>
<keyword evidence="11" id="KW-0067">ATP-binding</keyword>
<organism evidence="17 18">
    <name type="scientific">Azospirillum rugosum</name>
    <dbReference type="NCBI Taxonomy" id="416170"/>
    <lineage>
        <taxon>Bacteria</taxon>
        <taxon>Pseudomonadati</taxon>
        <taxon>Pseudomonadota</taxon>
        <taxon>Alphaproteobacteria</taxon>
        <taxon>Rhodospirillales</taxon>
        <taxon>Azospirillaceae</taxon>
        <taxon>Azospirillum</taxon>
    </lineage>
</organism>
<evidence type="ECO:0000256" key="11">
    <source>
        <dbReference type="ARBA" id="ARBA00022840"/>
    </source>
</evidence>
<dbReference type="SUPFAM" id="SSF56112">
    <property type="entry name" value="Protein kinase-like (PK-like)"/>
    <property type="match status" value="1"/>
</dbReference>
<gene>
    <name evidence="17" type="ORF">J2851_003296</name>
</gene>
<name>A0ABS4SN50_9PROT</name>
<dbReference type="InterPro" id="IPR011009">
    <property type="entry name" value="Kinase-like_dom_sf"/>
</dbReference>
<keyword evidence="17" id="KW-0378">Hydrolase</keyword>
<evidence type="ECO:0000256" key="8">
    <source>
        <dbReference type="ARBA" id="ARBA00022723"/>
    </source>
</evidence>
<comment type="catalytic activity">
    <reaction evidence="15">
        <text>D-maltose + ATP = alpha-maltose 1-phosphate + ADP + H(+)</text>
        <dbReference type="Rhea" id="RHEA:31915"/>
        <dbReference type="ChEBI" id="CHEBI:15378"/>
        <dbReference type="ChEBI" id="CHEBI:17306"/>
        <dbReference type="ChEBI" id="CHEBI:30616"/>
        <dbReference type="ChEBI" id="CHEBI:63576"/>
        <dbReference type="ChEBI" id="CHEBI:456216"/>
        <dbReference type="EC" id="2.7.1.175"/>
    </reaction>
</comment>
<evidence type="ECO:0000313" key="18">
    <source>
        <dbReference type="Proteomes" id="UP000781958"/>
    </source>
</evidence>
<dbReference type="CDD" id="cd11334">
    <property type="entry name" value="AmyAc_TreS"/>
    <property type="match status" value="1"/>
</dbReference>
<keyword evidence="10" id="KW-0106">Calcium</keyword>
<evidence type="ECO:0000256" key="4">
    <source>
        <dbReference type="ARBA" id="ARBA00011962"/>
    </source>
</evidence>
<evidence type="ECO:0000256" key="3">
    <source>
        <dbReference type="ARBA" id="ARBA00006219"/>
    </source>
</evidence>
<evidence type="ECO:0000256" key="1">
    <source>
        <dbReference type="ARBA" id="ARBA00001595"/>
    </source>
</evidence>
<comment type="caution">
    <text evidence="17">The sequence shown here is derived from an EMBL/GenBank/DDBJ whole genome shotgun (WGS) entry which is preliminary data.</text>
</comment>
<dbReference type="InterPro" id="IPR040999">
    <property type="entry name" value="Mak_N_cap"/>
</dbReference>
<dbReference type="SUPFAM" id="SSF51011">
    <property type="entry name" value="Glycosyl hydrolase domain"/>
    <property type="match status" value="1"/>
</dbReference>
<dbReference type="InterPro" id="IPR006047">
    <property type="entry name" value="GH13_cat_dom"/>
</dbReference>
<dbReference type="InterPro" id="IPR013780">
    <property type="entry name" value="Glyco_hydro_b"/>
</dbReference>
<evidence type="ECO:0000256" key="13">
    <source>
        <dbReference type="ARBA" id="ARBA00031251"/>
    </source>
</evidence>
<dbReference type="Proteomes" id="UP000781958">
    <property type="component" value="Unassembled WGS sequence"/>
</dbReference>
<evidence type="ECO:0000256" key="5">
    <source>
        <dbReference type="ARBA" id="ARBA00012619"/>
    </source>
</evidence>
<dbReference type="EC" id="2.7.1.175" evidence="4"/>
<feature type="domain" description="Glycosyl hydrolase family 13 catalytic" evidence="16">
    <location>
        <begin position="24"/>
        <end position="427"/>
    </location>
</feature>
<accession>A0ABS4SN50</accession>
<dbReference type="GO" id="GO:0004556">
    <property type="term" value="F:alpha-amylase activity"/>
    <property type="evidence" value="ECO:0007669"/>
    <property type="project" value="UniProtKB-EC"/>
</dbReference>
<dbReference type="GO" id="GO:0047471">
    <property type="term" value="F:maltose alpha-D-glucosyltransferase activity"/>
    <property type="evidence" value="ECO:0007669"/>
    <property type="project" value="UniProtKB-EC"/>
</dbReference>
<dbReference type="PANTHER" id="PTHR10357:SF219">
    <property type="entry name" value="MALTOSE ALPHA-D-GLUCOSYLTRANSFERASE"/>
    <property type="match status" value="1"/>
</dbReference>
<dbReference type="InterPro" id="IPR032091">
    <property type="entry name" value="Malt_amylase-like_C"/>
</dbReference>
<dbReference type="InterPro" id="IPR012811">
    <property type="entry name" value="TreS_maltokin_C_dom"/>
</dbReference>
<evidence type="ECO:0000256" key="12">
    <source>
        <dbReference type="ARBA" id="ARBA00023235"/>
    </source>
</evidence>
<evidence type="ECO:0000256" key="14">
    <source>
        <dbReference type="ARBA" id="ARBA00031378"/>
    </source>
</evidence>
<keyword evidence="12 17" id="KW-0413">Isomerase</keyword>
<dbReference type="InterPro" id="IPR017853">
    <property type="entry name" value="GH"/>
</dbReference>
<dbReference type="Pfam" id="PF18085">
    <property type="entry name" value="Mak_N_cap"/>
    <property type="match status" value="1"/>
</dbReference>
<evidence type="ECO:0000313" key="17">
    <source>
        <dbReference type="EMBL" id="MBP2293513.1"/>
    </source>
</evidence>
<evidence type="ECO:0000256" key="10">
    <source>
        <dbReference type="ARBA" id="ARBA00022837"/>
    </source>
</evidence>
<evidence type="ECO:0000256" key="9">
    <source>
        <dbReference type="ARBA" id="ARBA00022741"/>
    </source>
</evidence>
<reference evidence="17 18" key="1">
    <citation type="submission" date="2021-03" db="EMBL/GenBank/DDBJ databases">
        <title>Genomic Encyclopedia of Type Strains, Phase III (KMG-III): the genomes of soil and plant-associated and newly described type strains.</title>
        <authorList>
            <person name="Whitman W."/>
        </authorList>
    </citation>
    <scope>NUCLEOTIDE SEQUENCE [LARGE SCALE GENOMIC DNA]</scope>
    <source>
        <strain evidence="17 18">IMMIB AFH-6</strain>
    </source>
</reference>
<proteinExistence type="inferred from homology"/>
<dbReference type="EMBL" id="JAGINP010000011">
    <property type="protein sequence ID" value="MBP2293513.1"/>
    <property type="molecule type" value="Genomic_DNA"/>
</dbReference>
<evidence type="ECO:0000256" key="15">
    <source>
        <dbReference type="ARBA" id="ARBA00049067"/>
    </source>
</evidence>
<dbReference type="Gene3D" id="2.60.40.1180">
    <property type="entry name" value="Golgi alpha-mannosidase II"/>
    <property type="match status" value="1"/>
</dbReference>
<dbReference type="EC" id="5.4.99.16" evidence="5"/>
<dbReference type="InterPro" id="IPR045857">
    <property type="entry name" value="O16G_dom_2"/>
</dbReference>
<comment type="similarity">
    <text evidence="3">Belongs to the aminoglycoside phosphotransferase family.</text>
</comment>
<evidence type="ECO:0000259" key="16">
    <source>
        <dbReference type="SMART" id="SM00642"/>
    </source>
</evidence>
<dbReference type="PANTHER" id="PTHR10357">
    <property type="entry name" value="ALPHA-AMYLASE FAMILY MEMBER"/>
    <property type="match status" value="1"/>
</dbReference>
<dbReference type="SMART" id="SM00642">
    <property type="entry name" value="Aamy"/>
    <property type="match status" value="1"/>
</dbReference>
<evidence type="ECO:0000256" key="2">
    <source>
        <dbReference type="ARBA" id="ARBA00005496"/>
    </source>
</evidence>
<evidence type="ECO:0000256" key="7">
    <source>
        <dbReference type="ARBA" id="ARBA00022679"/>
    </source>
</evidence>
<dbReference type="Pfam" id="PF16657">
    <property type="entry name" value="Malt_amylase_C"/>
    <property type="match status" value="1"/>
</dbReference>
<keyword evidence="9" id="KW-0547">Nucleotide-binding</keyword>
<dbReference type="RefSeq" id="WP_209767442.1">
    <property type="nucleotide sequence ID" value="NZ_JAGINP010000011.1"/>
</dbReference>
<dbReference type="Pfam" id="PF00128">
    <property type="entry name" value="Alpha-amylase"/>
    <property type="match status" value="2"/>
</dbReference>
<dbReference type="Gene3D" id="3.90.1200.10">
    <property type="match status" value="1"/>
</dbReference>
<comment type="catalytic activity">
    <reaction evidence="1">
        <text>D-maltose = alpha,alpha-trehalose</text>
        <dbReference type="Rhea" id="RHEA:15145"/>
        <dbReference type="ChEBI" id="CHEBI:16551"/>
        <dbReference type="ChEBI" id="CHEBI:17306"/>
        <dbReference type="EC" id="5.4.99.16"/>
    </reaction>
</comment>
<keyword evidence="17" id="KW-0326">Glycosidase</keyword>
<keyword evidence="7" id="KW-0808">Transferase</keyword>
<dbReference type="Gene3D" id="3.90.400.10">
    <property type="entry name" value="Oligo-1,6-glucosidase, Domain 2"/>
    <property type="match status" value="1"/>
</dbReference>
<keyword evidence="8" id="KW-0479">Metal-binding</keyword>
<evidence type="ECO:0000256" key="6">
    <source>
        <dbReference type="ARBA" id="ARBA00013882"/>
    </source>
</evidence>
<dbReference type="NCBIfam" id="TIGR02457">
    <property type="entry name" value="TreS_Cterm"/>
    <property type="match status" value="1"/>
</dbReference>
<protein>
    <recommendedName>
        <fullName evidence="6">Maltokinase</fullName>
        <ecNumber evidence="4">2.7.1.175</ecNumber>
        <ecNumber evidence="5">5.4.99.16</ecNumber>
    </recommendedName>
    <alternativeName>
        <fullName evidence="14">Maltose alpha-D-glucosyltransferase</fullName>
    </alternativeName>
    <alternativeName>
        <fullName evidence="13">Maltose-1-phosphate synthase</fullName>
    </alternativeName>
</protein>
<dbReference type="SUPFAM" id="SSF51445">
    <property type="entry name" value="(Trans)glycosidases"/>
    <property type="match status" value="1"/>
</dbReference>
<keyword evidence="18" id="KW-1185">Reference proteome</keyword>
<dbReference type="Gene3D" id="3.20.20.80">
    <property type="entry name" value="Glycosidases"/>
    <property type="match status" value="1"/>
</dbReference>
<comment type="similarity">
    <text evidence="2">Belongs to the glycosyl hydrolase 13 family. TreS subfamily.</text>
</comment>
<dbReference type="InterPro" id="IPR012810">
    <property type="entry name" value="TreS/a-amylase_N"/>
</dbReference>
<dbReference type="NCBIfam" id="TIGR02456">
    <property type="entry name" value="treS_nterm"/>
    <property type="match status" value="1"/>
</dbReference>